<accession>A0A8B6CWU2</accession>
<reference evidence="1" key="1">
    <citation type="submission" date="2018-11" db="EMBL/GenBank/DDBJ databases">
        <authorList>
            <person name="Alioto T."/>
            <person name="Alioto T."/>
        </authorList>
    </citation>
    <scope>NUCLEOTIDE SEQUENCE</scope>
</reference>
<name>A0A8B6CWU2_MYTGA</name>
<comment type="caution">
    <text evidence="1">The sequence shown here is derived from an EMBL/GenBank/DDBJ whole genome shotgun (WGS) entry which is preliminary data.</text>
</comment>
<evidence type="ECO:0000313" key="2">
    <source>
        <dbReference type="Proteomes" id="UP000596742"/>
    </source>
</evidence>
<dbReference type="AlphaFoldDB" id="A0A8B6CWU2"/>
<organism evidence="1 2">
    <name type="scientific">Mytilus galloprovincialis</name>
    <name type="common">Mediterranean mussel</name>
    <dbReference type="NCBI Taxonomy" id="29158"/>
    <lineage>
        <taxon>Eukaryota</taxon>
        <taxon>Metazoa</taxon>
        <taxon>Spiralia</taxon>
        <taxon>Lophotrochozoa</taxon>
        <taxon>Mollusca</taxon>
        <taxon>Bivalvia</taxon>
        <taxon>Autobranchia</taxon>
        <taxon>Pteriomorphia</taxon>
        <taxon>Mytilida</taxon>
        <taxon>Mytiloidea</taxon>
        <taxon>Mytilidae</taxon>
        <taxon>Mytilinae</taxon>
        <taxon>Mytilus</taxon>
    </lineage>
</organism>
<proteinExistence type="predicted"/>
<dbReference type="OrthoDB" id="6062647at2759"/>
<evidence type="ECO:0000313" key="1">
    <source>
        <dbReference type="EMBL" id="VDI10700.1"/>
    </source>
</evidence>
<keyword evidence="2" id="KW-1185">Reference proteome</keyword>
<dbReference type="EMBL" id="UYJE01002430">
    <property type="protein sequence ID" value="VDI10700.1"/>
    <property type="molecule type" value="Genomic_DNA"/>
</dbReference>
<gene>
    <name evidence="1" type="ORF">MGAL_10B029339</name>
</gene>
<feature type="non-terminal residue" evidence="1">
    <location>
        <position position="83"/>
    </location>
</feature>
<sequence>MTHVSTDRGEQASDISPEEENYLRIAHLLMRVAPSAVRVRFNTEFSPGGLKIVLNRARSSTLETLKKRRIINQAQWDLLFPKS</sequence>
<dbReference type="Proteomes" id="UP000596742">
    <property type="component" value="Unassembled WGS sequence"/>
</dbReference>
<protein>
    <submittedName>
        <fullName evidence="1">Uncharacterized protein</fullName>
    </submittedName>
</protein>